<evidence type="ECO:0000259" key="1">
    <source>
        <dbReference type="SMART" id="SM00651"/>
    </source>
</evidence>
<organism evidence="2 3">
    <name type="scientific">Ceratodon purpureus</name>
    <name type="common">Fire moss</name>
    <name type="synonym">Dicranum purpureum</name>
    <dbReference type="NCBI Taxonomy" id="3225"/>
    <lineage>
        <taxon>Eukaryota</taxon>
        <taxon>Viridiplantae</taxon>
        <taxon>Streptophyta</taxon>
        <taxon>Embryophyta</taxon>
        <taxon>Bryophyta</taxon>
        <taxon>Bryophytina</taxon>
        <taxon>Bryopsida</taxon>
        <taxon>Dicranidae</taxon>
        <taxon>Pseudoditrichales</taxon>
        <taxon>Ditrichaceae</taxon>
        <taxon>Ceratodon</taxon>
    </lineage>
</organism>
<evidence type="ECO:0000313" key="2">
    <source>
        <dbReference type="EMBL" id="KAG0562992.1"/>
    </source>
</evidence>
<dbReference type="GO" id="GO:0031417">
    <property type="term" value="C:NatC complex"/>
    <property type="evidence" value="ECO:0007669"/>
    <property type="project" value="InterPro"/>
</dbReference>
<feature type="domain" description="Sm" evidence="1">
    <location>
        <begin position="46"/>
        <end position="115"/>
    </location>
</feature>
<keyword evidence="3" id="KW-1185">Reference proteome</keyword>
<dbReference type="Proteomes" id="UP000822688">
    <property type="component" value="Chromosome 9"/>
</dbReference>
<name>A0A8T0H1K5_CERPU</name>
<dbReference type="SUPFAM" id="SSF50182">
    <property type="entry name" value="Sm-like ribonucleoproteins"/>
    <property type="match status" value="1"/>
</dbReference>
<evidence type="ECO:0000313" key="3">
    <source>
        <dbReference type="Proteomes" id="UP000822688"/>
    </source>
</evidence>
<gene>
    <name evidence="2" type="ORF">KC19_9G188000</name>
</gene>
<dbReference type="Pfam" id="PF01423">
    <property type="entry name" value="LSM"/>
    <property type="match status" value="1"/>
</dbReference>
<sequence>MEALAVEGLRMIPEDFRESIDELEGGISGAVKREEDEEAKVKPVVKKVRRLLYRRMKVEVQDGRVFVGKFHCLDKQGNIILYDTVEFRNVGVAPAEQRSLGLVLIPARWRISCHVESSLDEKMNLLTVGS</sequence>
<dbReference type="PANTHER" id="PTHR10701:SF5">
    <property type="entry name" value="N-ALPHA-ACETYLTRANSFERASE 38, NATC AUXILIARY SUBUNIT"/>
    <property type="match status" value="1"/>
</dbReference>
<dbReference type="SMART" id="SM00651">
    <property type="entry name" value="Sm"/>
    <property type="match status" value="1"/>
</dbReference>
<dbReference type="EMBL" id="CM026430">
    <property type="protein sequence ID" value="KAG0562992.1"/>
    <property type="molecule type" value="Genomic_DNA"/>
</dbReference>
<dbReference type="InterPro" id="IPR034110">
    <property type="entry name" value="LSMD1_Sm"/>
</dbReference>
<proteinExistence type="predicted"/>
<dbReference type="CDD" id="cd06168">
    <property type="entry name" value="LSMD1"/>
    <property type="match status" value="1"/>
</dbReference>
<dbReference type="InterPro" id="IPR050914">
    <property type="entry name" value="snRNP_SmB/NAA38-like"/>
</dbReference>
<dbReference type="AlphaFoldDB" id="A0A8T0H1K5"/>
<dbReference type="InterPro" id="IPR010920">
    <property type="entry name" value="LSM_dom_sf"/>
</dbReference>
<protein>
    <recommendedName>
        <fullName evidence="1">Sm domain-containing protein</fullName>
    </recommendedName>
</protein>
<accession>A0A8T0H1K5</accession>
<comment type="caution">
    <text evidence="2">The sequence shown here is derived from an EMBL/GenBank/DDBJ whole genome shotgun (WGS) entry which is preliminary data.</text>
</comment>
<dbReference type="Gene3D" id="2.30.30.100">
    <property type="match status" value="1"/>
</dbReference>
<reference evidence="2" key="1">
    <citation type="submission" date="2020-06" db="EMBL/GenBank/DDBJ databases">
        <title>WGS assembly of Ceratodon purpureus strain R40.</title>
        <authorList>
            <person name="Carey S.B."/>
            <person name="Jenkins J."/>
            <person name="Shu S."/>
            <person name="Lovell J.T."/>
            <person name="Sreedasyam A."/>
            <person name="Maumus F."/>
            <person name="Tiley G.P."/>
            <person name="Fernandez-Pozo N."/>
            <person name="Barry K."/>
            <person name="Chen C."/>
            <person name="Wang M."/>
            <person name="Lipzen A."/>
            <person name="Daum C."/>
            <person name="Saski C.A."/>
            <person name="Payton A.C."/>
            <person name="Mcbreen J.C."/>
            <person name="Conrad R.E."/>
            <person name="Kollar L.M."/>
            <person name="Olsson S."/>
            <person name="Huttunen S."/>
            <person name="Landis J.B."/>
            <person name="Wickett N.J."/>
            <person name="Johnson M.G."/>
            <person name="Rensing S.A."/>
            <person name="Grimwood J."/>
            <person name="Schmutz J."/>
            <person name="Mcdaniel S.F."/>
        </authorList>
    </citation>
    <scope>NUCLEOTIDE SEQUENCE</scope>
    <source>
        <strain evidence="2">R40</strain>
    </source>
</reference>
<dbReference type="InterPro" id="IPR001163">
    <property type="entry name" value="Sm_dom_euk/arc"/>
</dbReference>
<dbReference type="PANTHER" id="PTHR10701">
    <property type="entry name" value="SMALL NUCLEAR RIBONUCLEOPROTEIN-ASSOCIATED PROTEIN B AND N"/>
    <property type="match status" value="1"/>
</dbReference>